<dbReference type="AlphaFoldDB" id="F9DGP8"/>
<comment type="caution">
    <text evidence="1">The sequence shown here is derived from an EMBL/GenBank/DDBJ whole genome shotgun (WGS) entry which is preliminary data.</text>
</comment>
<dbReference type="HOGENOM" id="CLU_3255924_0_0_10"/>
<evidence type="ECO:0000313" key="1">
    <source>
        <dbReference type="EMBL" id="EGQ19963.1"/>
    </source>
</evidence>
<dbReference type="EMBL" id="AFPY01000035">
    <property type="protein sequence ID" value="EGQ19963.1"/>
    <property type="molecule type" value="Genomic_DNA"/>
</dbReference>
<dbReference type="Proteomes" id="UP000004123">
    <property type="component" value="Unassembled WGS sequence"/>
</dbReference>
<sequence length="42" mass="5332">MDTFLLCLIDNYKQMNNLYYNNRRYFRKKVDSLKKEYIEYAL</sequence>
<gene>
    <name evidence="1" type="ORF">HMPREF9144_0838</name>
</gene>
<reference evidence="1 2" key="1">
    <citation type="submission" date="2011-04" db="EMBL/GenBank/DDBJ databases">
        <authorList>
            <person name="Muzny D."/>
            <person name="Qin X."/>
            <person name="Deng J."/>
            <person name="Jiang H."/>
            <person name="Liu Y."/>
            <person name="Qu J."/>
            <person name="Song X.-Z."/>
            <person name="Zhang L."/>
            <person name="Thornton R."/>
            <person name="Coyle M."/>
            <person name="Francisco L."/>
            <person name="Jackson L."/>
            <person name="Javaid M."/>
            <person name="Korchina V."/>
            <person name="Kovar C."/>
            <person name="Mata R."/>
            <person name="Mathew T."/>
            <person name="Ngo R."/>
            <person name="Nguyen L."/>
            <person name="Nguyen N."/>
            <person name="Okwuonu G."/>
            <person name="Ongeri F."/>
            <person name="Pham C."/>
            <person name="Simmons D."/>
            <person name="Wilczek-Boney K."/>
            <person name="Hale W."/>
            <person name="Jakkamsetti A."/>
            <person name="Pham P."/>
            <person name="Ruth R."/>
            <person name="San Lucas F."/>
            <person name="Warren J."/>
            <person name="Zhang J."/>
            <person name="Zhao Z."/>
            <person name="Zhou C."/>
            <person name="Zhu D."/>
            <person name="Lee S."/>
            <person name="Bess C."/>
            <person name="Blankenburg K."/>
            <person name="Forbes L."/>
            <person name="Fu Q."/>
            <person name="Gubbala S."/>
            <person name="Hirani K."/>
            <person name="Jayaseelan J.C."/>
            <person name="Lara F."/>
            <person name="Munidasa M."/>
            <person name="Palculict T."/>
            <person name="Patil S."/>
            <person name="Pu L.-L."/>
            <person name="Saada N."/>
            <person name="Tang L."/>
            <person name="Weissenberger G."/>
            <person name="Zhu Y."/>
            <person name="Hemphill L."/>
            <person name="Shang Y."/>
            <person name="Youmans B."/>
            <person name="Ayvaz T."/>
            <person name="Ross M."/>
            <person name="Santibanez J."/>
            <person name="Aqrawi P."/>
            <person name="Gross S."/>
            <person name="Joshi V."/>
            <person name="Fowler G."/>
            <person name="Nazareth L."/>
            <person name="Reid J."/>
            <person name="Worley K."/>
            <person name="Petrosino J."/>
            <person name="Highlander S."/>
            <person name="Gibbs R."/>
        </authorList>
    </citation>
    <scope>NUCLEOTIDE SEQUENCE [LARGE SCALE GENOMIC DNA]</scope>
    <source>
        <strain evidence="1 2">ATCC 700821</strain>
    </source>
</reference>
<organism evidence="1 2">
    <name type="scientific">Prevotella pallens ATCC 700821</name>
    <dbReference type="NCBI Taxonomy" id="997353"/>
    <lineage>
        <taxon>Bacteria</taxon>
        <taxon>Pseudomonadati</taxon>
        <taxon>Bacteroidota</taxon>
        <taxon>Bacteroidia</taxon>
        <taxon>Bacteroidales</taxon>
        <taxon>Prevotellaceae</taxon>
        <taxon>Prevotella</taxon>
    </lineage>
</organism>
<name>F9DGP8_9BACT</name>
<evidence type="ECO:0000313" key="2">
    <source>
        <dbReference type="Proteomes" id="UP000004123"/>
    </source>
</evidence>
<proteinExistence type="predicted"/>
<protein>
    <submittedName>
        <fullName evidence="1">Uncharacterized protein</fullName>
    </submittedName>
</protein>
<accession>F9DGP8</accession>